<protein>
    <submittedName>
        <fullName evidence="2">Uncharacterized protein</fullName>
    </submittedName>
</protein>
<evidence type="ECO:0000256" key="1">
    <source>
        <dbReference type="SAM" id="MobiDB-lite"/>
    </source>
</evidence>
<name>D5ZRW8_STRV1</name>
<evidence type="ECO:0000313" key="3">
    <source>
        <dbReference type="Proteomes" id="UP000003824"/>
    </source>
</evidence>
<organism evidence="2 3">
    <name type="scientific">Streptomyces viridosporus (strain ATCC 14672 / DSM 40746 / JCM 4963 / KCTC 9882 / NRRL B-12104 / FH 1290)</name>
    <name type="common">Streptomyces ghanaensis</name>
    <dbReference type="NCBI Taxonomy" id="566461"/>
    <lineage>
        <taxon>Bacteria</taxon>
        <taxon>Bacillati</taxon>
        <taxon>Actinomycetota</taxon>
        <taxon>Actinomycetes</taxon>
        <taxon>Kitasatosporales</taxon>
        <taxon>Streptomycetaceae</taxon>
        <taxon>Streptomyces</taxon>
    </lineage>
</organism>
<evidence type="ECO:0000313" key="2">
    <source>
        <dbReference type="EMBL" id="EFE66631.2"/>
    </source>
</evidence>
<sequence>AGARFPRADQTPDAPTSTPCSAARRRRSSSSPCSTSTRKSSPSSRARVRSDSVAFMRCRSPAVNASMLRPLVLGRWVGGTGVCRSEGMITSEADARSRTAGGDGAGHPRPLCGSNSMRTAWWCGTCRA</sequence>
<accession>D5ZRW8</accession>
<gene>
    <name evidence="2" type="ORF">SSFG_01880</name>
</gene>
<feature type="non-terminal residue" evidence="2">
    <location>
        <position position="1"/>
    </location>
</feature>
<proteinExistence type="predicted"/>
<dbReference type="EMBL" id="DS999641">
    <property type="protein sequence ID" value="EFE66631.2"/>
    <property type="molecule type" value="Genomic_DNA"/>
</dbReference>
<dbReference type="Proteomes" id="UP000003824">
    <property type="component" value="Unassembled WGS sequence"/>
</dbReference>
<feature type="compositionally biased region" description="Low complexity" evidence="1">
    <location>
        <begin position="29"/>
        <end position="45"/>
    </location>
</feature>
<dbReference type="AlphaFoldDB" id="D5ZRW8"/>
<reference evidence="3" key="1">
    <citation type="submission" date="2008-12" db="EMBL/GenBank/DDBJ databases">
        <title>Annotation of Streptomyces ghanaensis ATCC 14672.</title>
        <authorList>
            <consortium name="The Broad Institute Genome Sequencing Platform"/>
            <consortium name="Broad Institute Microbial Sequencing Center"/>
            <person name="Fischbach M."/>
            <person name="Ward D."/>
            <person name="Young S."/>
            <person name="Kodira C.D."/>
            <person name="Zeng Q."/>
            <person name="Koehrsen M."/>
            <person name="Godfrey P."/>
            <person name="Alvarado L."/>
            <person name="Berlin A.M."/>
            <person name="Borenstein D."/>
            <person name="Chen Z."/>
            <person name="Engels R."/>
            <person name="Freedman E."/>
            <person name="Gellesch M."/>
            <person name="Goldberg J."/>
            <person name="Griggs A."/>
            <person name="Gujja S."/>
            <person name="Heiman D.I."/>
            <person name="Hepburn T.A."/>
            <person name="Howarth C."/>
            <person name="Jen D."/>
            <person name="Larson L."/>
            <person name="Lewis B."/>
            <person name="Mehta T."/>
            <person name="Park D."/>
            <person name="Pearson M."/>
            <person name="Roberts A."/>
            <person name="Saif S."/>
            <person name="Shea T.D."/>
            <person name="Shenoy N."/>
            <person name="Sisk P."/>
            <person name="Stolte C."/>
            <person name="Sykes S.N."/>
            <person name="Walk T."/>
            <person name="White J."/>
            <person name="Yandava C."/>
            <person name="Straight P."/>
            <person name="Clardy J."/>
            <person name="Hung D."/>
            <person name="Kolter R."/>
            <person name="Mekalanos J."/>
            <person name="Walker S."/>
            <person name="Walsh C.T."/>
            <person name="Wieland B.L.C."/>
            <person name="Ilzarbe M."/>
            <person name="Galagan J."/>
            <person name="Nusbaum C."/>
            <person name="Birren B."/>
        </authorList>
    </citation>
    <scope>NUCLEOTIDE SEQUENCE [LARGE SCALE GENOMIC DNA]</scope>
    <source>
        <strain evidence="3">ATCC 14672 / DSM 40746 / JCM 4963 / KCTC 9882 / NRRL B-12104 / FH 1290</strain>
    </source>
</reference>
<feature type="region of interest" description="Disordered" evidence="1">
    <location>
        <begin position="1"/>
        <end position="51"/>
    </location>
</feature>